<evidence type="ECO:0000256" key="1">
    <source>
        <dbReference type="ARBA" id="ARBA00022670"/>
    </source>
</evidence>
<name>A0A7D9J9W4_PARCT</name>
<dbReference type="PANTHER" id="PTHR10127:SF780">
    <property type="entry name" value="METALLOENDOPEPTIDASE"/>
    <property type="match status" value="1"/>
</dbReference>
<keyword evidence="8" id="KW-1185">Reference proteome</keyword>
<reference evidence="7" key="1">
    <citation type="submission" date="2020-04" db="EMBL/GenBank/DDBJ databases">
        <authorList>
            <person name="Alioto T."/>
            <person name="Alioto T."/>
            <person name="Gomez Garrido J."/>
        </authorList>
    </citation>
    <scope>NUCLEOTIDE SEQUENCE</scope>
    <source>
        <strain evidence="7">A484AB</strain>
    </source>
</reference>
<keyword evidence="5" id="KW-0482">Metalloprotease</keyword>
<dbReference type="Pfam" id="PF01400">
    <property type="entry name" value="Astacin"/>
    <property type="match status" value="1"/>
</dbReference>
<evidence type="ECO:0000256" key="5">
    <source>
        <dbReference type="ARBA" id="ARBA00023049"/>
    </source>
</evidence>
<evidence type="ECO:0000256" key="6">
    <source>
        <dbReference type="PROSITE-ProRule" id="PRU01005"/>
    </source>
</evidence>
<dbReference type="InterPro" id="IPR001506">
    <property type="entry name" value="Peptidase_M12A"/>
</dbReference>
<dbReference type="PANTHER" id="PTHR10127">
    <property type="entry name" value="DISCOIDIN, CUB, EGF, LAMININ , AND ZINC METALLOPROTEASE DOMAIN CONTAINING"/>
    <property type="match status" value="1"/>
</dbReference>
<dbReference type="AlphaFoldDB" id="A0A7D9J9W4"/>
<dbReference type="Pfam" id="PF01549">
    <property type="entry name" value="ShK"/>
    <property type="match status" value="2"/>
</dbReference>
<evidence type="ECO:0000313" key="8">
    <source>
        <dbReference type="Proteomes" id="UP001152795"/>
    </source>
</evidence>
<sequence>MEYNFEIVESYDYGQSSPYDPGSVMHYGPYAFAKDKTKTTIDSLFGATIGQSLQLSDADVELAKSLYDCGTGSCFDLNTGCKHWANNGGCNEYRQWMLEHCQKSCCSAEDTHQSCSYWASIGECEKNPGWMLENCKRSCHICECSNTGY</sequence>
<dbReference type="Proteomes" id="UP001152795">
    <property type="component" value="Unassembled WGS sequence"/>
</dbReference>
<dbReference type="GO" id="GO:0006508">
    <property type="term" value="P:proteolysis"/>
    <property type="evidence" value="ECO:0007669"/>
    <property type="project" value="UniProtKB-KW"/>
</dbReference>
<dbReference type="InterPro" id="IPR003582">
    <property type="entry name" value="ShKT_dom"/>
</dbReference>
<dbReference type="GO" id="GO:0046872">
    <property type="term" value="F:metal ion binding"/>
    <property type="evidence" value="ECO:0007669"/>
    <property type="project" value="UniProtKB-KW"/>
</dbReference>
<proteinExistence type="predicted"/>
<dbReference type="PROSITE" id="PS51670">
    <property type="entry name" value="SHKT"/>
    <property type="match status" value="2"/>
</dbReference>
<dbReference type="SUPFAM" id="SSF55486">
    <property type="entry name" value="Metalloproteases ('zincins'), catalytic domain"/>
    <property type="match status" value="1"/>
</dbReference>
<dbReference type="EMBL" id="CACRXK020013538">
    <property type="protein sequence ID" value="CAB4025315.1"/>
    <property type="molecule type" value="Genomic_DNA"/>
</dbReference>
<keyword evidence="4" id="KW-0862">Zinc</keyword>
<protein>
    <submittedName>
        <fullName evidence="7">Zinc metallo ase nas-4-like</fullName>
    </submittedName>
</protein>
<keyword evidence="2" id="KW-0479">Metal-binding</keyword>
<dbReference type="Gene3D" id="3.40.390.10">
    <property type="entry name" value="Collagenase (Catalytic Domain)"/>
    <property type="match status" value="1"/>
</dbReference>
<accession>A0A7D9J9W4</accession>
<keyword evidence="1" id="KW-0645">Protease</keyword>
<dbReference type="OrthoDB" id="291007at2759"/>
<comment type="caution">
    <text evidence="6">Lacks conserved residue(s) required for the propagation of feature annotation.</text>
</comment>
<keyword evidence="3" id="KW-0378">Hydrolase</keyword>
<gene>
    <name evidence="7" type="ORF">PACLA_8A078536</name>
</gene>
<dbReference type="PROSITE" id="PS51864">
    <property type="entry name" value="ASTACIN"/>
    <property type="match status" value="1"/>
</dbReference>
<dbReference type="SMART" id="SM00254">
    <property type="entry name" value="ShKT"/>
    <property type="match status" value="2"/>
</dbReference>
<evidence type="ECO:0000313" key="7">
    <source>
        <dbReference type="EMBL" id="CAB4025315.1"/>
    </source>
</evidence>
<comment type="caution">
    <text evidence="7">The sequence shown here is derived from an EMBL/GenBank/DDBJ whole genome shotgun (WGS) entry which is preliminary data.</text>
</comment>
<evidence type="ECO:0000256" key="3">
    <source>
        <dbReference type="ARBA" id="ARBA00022801"/>
    </source>
</evidence>
<organism evidence="7 8">
    <name type="scientific">Paramuricea clavata</name>
    <name type="common">Red gorgonian</name>
    <name type="synonym">Violescent sea-whip</name>
    <dbReference type="NCBI Taxonomy" id="317549"/>
    <lineage>
        <taxon>Eukaryota</taxon>
        <taxon>Metazoa</taxon>
        <taxon>Cnidaria</taxon>
        <taxon>Anthozoa</taxon>
        <taxon>Octocorallia</taxon>
        <taxon>Malacalcyonacea</taxon>
        <taxon>Plexauridae</taxon>
        <taxon>Paramuricea</taxon>
    </lineage>
</organism>
<dbReference type="InterPro" id="IPR024079">
    <property type="entry name" value="MetalloPept_cat_dom_sf"/>
</dbReference>
<evidence type="ECO:0000256" key="4">
    <source>
        <dbReference type="ARBA" id="ARBA00022833"/>
    </source>
</evidence>
<dbReference type="GO" id="GO:0004222">
    <property type="term" value="F:metalloendopeptidase activity"/>
    <property type="evidence" value="ECO:0007669"/>
    <property type="project" value="InterPro"/>
</dbReference>
<evidence type="ECO:0000256" key="2">
    <source>
        <dbReference type="ARBA" id="ARBA00022723"/>
    </source>
</evidence>